<evidence type="ECO:0000313" key="2">
    <source>
        <dbReference type="EMBL" id="MFC4651752.1"/>
    </source>
</evidence>
<gene>
    <name evidence="2" type="ORF">ACFO26_02390</name>
</gene>
<protein>
    <recommendedName>
        <fullName evidence="4">MucBP domain-containing protein</fullName>
    </recommendedName>
</protein>
<reference evidence="3" key="1">
    <citation type="journal article" date="2019" name="Int. J. Syst. Evol. Microbiol.">
        <title>The Global Catalogue of Microorganisms (GCM) 10K type strain sequencing project: providing services to taxonomists for standard genome sequencing and annotation.</title>
        <authorList>
            <consortium name="The Broad Institute Genomics Platform"/>
            <consortium name="The Broad Institute Genome Sequencing Center for Infectious Disease"/>
            <person name="Wu L."/>
            <person name="Ma J."/>
        </authorList>
    </citation>
    <scope>NUCLEOTIDE SEQUENCE [LARGE SCALE GENOMIC DNA]</scope>
    <source>
        <strain evidence="3">CCUG 63287</strain>
    </source>
</reference>
<feature type="compositionally biased region" description="Low complexity" evidence="1">
    <location>
        <begin position="329"/>
        <end position="341"/>
    </location>
</feature>
<name>A0ABV9JAI9_9LACT</name>
<accession>A0ABV9JAI9</accession>
<organism evidence="2 3">
    <name type="scientific">Lactococcus nasutitermitis</name>
    <dbReference type="NCBI Taxonomy" id="1652957"/>
    <lineage>
        <taxon>Bacteria</taxon>
        <taxon>Bacillati</taxon>
        <taxon>Bacillota</taxon>
        <taxon>Bacilli</taxon>
        <taxon>Lactobacillales</taxon>
        <taxon>Streptococcaceae</taxon>
        <taxon>Lactococcus</taxon>
    </lineage>
</organism>
<dbReference type="EMBL" id="JBHSGD010000003">
    <property type="protein sequence ID" value="MFC4651752.1"/>
    <property type="molecule type" value="Genomic_DNA"/>
</dbReference>
<proteinExistence type="predicted"/>
<evidence type="ECO:0000256" key="1">
    <source>
        <dbReference type="SAM" id="MobiDB-lite"/>
    </source>
</evidence>
<feature type="non-terminal residue" evidence="2">
    <location>
        <position position="1"/>
    </location>
</feature>
<feature type="region of interest" description="Disordered" evidence="1">
    <location>
        <begin position="328"/>
        <end position="367"/>
    </location>
</feature>
<dbReference type="Proteomes" id="UP001595987">
    <property type="component" value="Unassembled WGS sequence"/>
</dbReference>
<sequence length="367" mass="41544">SYKPKVPWYDSLSSASQAELTGKYNIPKRIITVHYTRRQAELSVIDADNWGIVLNQYTLRGYENQSFVVPNPTYWYLKIINPALQSLKGVYNSPRVEIGVVYEHFKTTVIVNYYSTTGIFLGSNSSTGYAGNSYGFEAPVSMGYYDLVSAENYSGLYGPQNQVINVYYYYNPPIITHVTHKKVSKTVPATSEMDFDEPMSEWTQAMKETYFRYGKATFTDPNSAGYKNFYKTVYSWEDITYNTTAKGNGMTKSPKDNHPGKWNNNSWTQKSWMGDNWDINGLHYADGRSYIDPSEVWGTVIPFIAFSGGIVSAWGMLDPETPLDDPDYGNDNGLNHGLDGLQQIPFSEEGIEEGNDESGEYDPYDDK</sequence>
<comment type="caution">
    <text evidence="2">The sequence shown here is derived from an EMBL/GenBank/DDBJ whole genome shotgun (WGS) entry which is preliminary data.</text>
</comment>
<feature type="compositionally biased region" description="Acidic residues" evidence="1">
    <location>
        <begin position="349"/>
        <end position="367"/>
    </location>
</feature>
<keyword evidence="3" id="KW-1185">Reference proteome</keyword>
<evidence type="ECO:0000313" key="3">
    <source>
        <dbReference type="Proteomes" id="UP001595987"/>
    </source>
</evidence>
<evidence type="ECO:0008006" key="4">
    <source>
        <dbReference type="Google" id="ProtNLM"/>
    </source>
</evidence>